<evidence type="ECO:0000313" key="6">
    <source>
        <dbReference type="EMBL" id="RMC29916.1"/>
    </source>
</evidence>
<evidence type="ECO:0000256" key="4">
    <source>
        <dbReference type="SAM" id="SignalP"/>
    </source>
</evidence>
<dbReference type="GO" id="GO:0030288">
    <property type="term" value="C:outer membrane-bounded periplasmic space"/>
    <property type="evidence" value="ECO:0007669"/>
    <property type="project" value="UniProtKB-ARBA"/>
</dbReference>
<evidence type="ECO:0000256" key="3">
    <source>
        <dbReference type="ARBA" id="ARBA00022729"/>
    </source>
</evidence>
<feature type="signal peptide" evidence="4">
    <location>
        <begin position="1"/>
        <end position="28"/>
    </location>
</feature>
<accession>A0A3M0LX38</accession>
<dbReference type="PANTHER" id="PTHR30290">
    <property type="entry name" value="PERIPLASMIC BINDING COMPONENT OF ABC TRANSPORTER"/>
    <property type="match status" value="1"/>
</dbReference>
<dbReference type="Gene3D" id="3.40.190.10">
    <property type="entry name" value="Periplasmic binding protein-like II"/>
    <property type="match status" value="1"/>
</dbReference>
<evidence type="ECO:0000313" key="7">
    <source>
        <dbReference type="Proteomes" id="UP000273516"/>
    </source>
</evidence>
<dbReference type="OrthoDB" id="9803988at2"/>
<keyword evidence="7" id="KW-1185">Reference proteome</keyword>
<comment type="subcellular location">
    <subcellularLocation>
        <location evidence="1">Periplasm</location>
    </subcellularLocation>
</comment>
<dbReference type="EMBL" id="QOKZ01000024">
    <property type="protein sequence ID" value="RMC29916.1"/>
    <property type="molecule type" value="Genomic_DNA"/>
</dbReference>
<comment type="similarity">
    <text evidence="2">Belongs to the bacterial solute-binding protein 5 family.</text>
</comment>
<keyword evidence="3 4" id="KW-0732">Signal</keyword>
<proteinExistence type="inferred from homology"/>
<dbReference type="GO" id="GO:1904680">
    <property type="term" value="F:peptide transmembrane transporter activity"/>
    <property type="evidence" value="ECO:0007669"/>
    <property type="project" value="TreeGrafter"/>
</dbReference>
<dbReference type="InterPro" id="IPR000914">
    <property type="entry name" value="SBP_5_dom"/>
</dbReference>
<comment type="caution">
    <text evidence="6">The sequence shown here is derived from an EMBL/GenBank/DDBJ whole genome shotgun (WGS) entry which is preliminary data.</text>
</comment>
<dbReference type="Gene3D" id="3.10.105.10">
    <property type="entry name" value="Dipeptide-binding Protein, Domain 3"/>
    <property type="match status" value="1"/>
</dbReference>
<dbReference type="GO" id="GO:0043190">
    <property type="term" value="C:ATP-binding cassette (ABC) transporter complex"/>
    <property type="evidence" value="ECO:0007669"/>
    <property type="project" value="InterPro"/>
</dbReference>
<organism evidence="6 7">
    <name type="scientific">Paracoccus alkanivorans</name>
    <dbReference type="NCBI Taxonomy" id="2116655"/>
    <lineage>
        <taxon>Bacteria</taxon>
        <taxon>Pseudomonadati</taxon>
        <taxon>Pseudomonadota</taxon>
        <taxon>Alphaproteobacteria</taxon>
        <taxon>Rhodobacterales</taxon>
        <taxon>Paracoccaceae</taxon>
        <taxon>Paracoccus</taxon>
    </lineage>
</organism>
<evidence type="ECO:0000256" key="2">
    <source>
        <dbReference type="ARBA" id="ARBA00005695"/>
    </source>
</evidence>
<dbReference type="RefSeq" id="WP_122114553.1">
    <property type="nucleotide sequence ID" value="NZ_QOKZ01000024.1"/>
</dbReference>
<sequence length="517" mass="57260">MLTATTGRFVLSSLTAALLFSTTGSVQAEVVLNVAYTQDLRGTNPGVDRDGNTDTVHMHVVEGLVAYAADFSIKPMLAEAWTVSDDGLTYTFKLREGVPFHNGEIMTSEHVKWSWDRFMAPETKWRCRSYFTGEDGPEVVSVETPDPLTVVYKLASRSATFLGNLARFDCGNTAVLHTESVDADGNWLEPVGTGPFKFGDIKYGRYIDLLKFEDYASRSDPQDGYAGAKEVLVDKVRLQILPEPSVSKAAYLAGDIDLLSIEPADLAEMELAPDTQILSAETAVWDTLLINTDDPVLQDKRIRQAMAQAIDREQIMAIVSEGRGRANPSPLPPVSSFFTDAEWEQLPFDPEKAKALLDEAGYDGQPIELLTNKRSGAYYERALIAQSMLKEAGINAELKVLEWGTQLDAYTSGEYQMQSFSYSPRLDPALSFEMITGEQSRKVWNSPEAIALLDQAMVVSDKVERQGIIDELHRRFIDEVPAIGIGHRVEFYAIRDSIDGFKPWGAGKQIFWGVGPK</sequence>
<dbReference type="GO" id="GO:0015833">
    <property type="term" value="P:peptide transport"/>
    <property type="evidence" value="ECO:0007669"/>
    <property type="project" value="TreeGrafter"/>
</dbReference>
<protein>
    <submittedName>
        <fullName evidence="6">ABC transporter substrate-binding protein</fullName>
    </submittedName>
</protein>
<evidence type="ECO:0000259" key="5">
    <source>
        <dbReference type="Pfam" id="PF00496"/>
    </source>
</evidence>
<dbReference type="Pfam" id="PF00496">
    <property type="entry name" value="SBP_bac_5"/>
    <property type="match status" value="1"/>
</dbReference>
<dbReference type="PANTHER" id="PTHR30290:SF38">
    <property type="entry name" value="D,D-DIPEPTIDE-BINDING PERIPLASMIC PROTEIN DDPA-RELATED"/>
    <property type="match status" value="1"/>
</dbReference>
<dbReference type="SUPFAM" id="SSF53850">
    <property type="entry name" value="Periplasmic binding protein-like II"/>
    <property type="match status" value="1"/>
</dbReference>
<dbReference type="Proteomes" id="UP000273516">
    <property type="component" value="Unassembled WGS sequence"/>
</dbReference>
<dbReference type="InterPro" id="IPR030678">
    <property type="entry name" value="Peptide/Ni-bd"/>
</dbReference>
<name>A0A3M0LX38_9RHOB</name>
<dbReference type="InterPro" id="IPR039424">
    <property type="entry name" value="SBP_5"/>
</dbReference>
<feature type="domain" description="Solute-binding protein family 5" evidence="5">
    <location>
        <begin position="73"/>
        <end position="432"/>
    </location>
</feature>
<dbReference type="AlphaFoldDB" id="A0A3M0LX38"/>
<feature type="chain" id="PRO_5018256824" evidence="4">
    <location>
        <begin position="29"/>
        <end position="517"/>
    </location>
</feature>
<dbReference type="PIRSF" id="PIRSF002741">
    <property type="entry name" value="MppA"/>
    <property type="match status" value="1"/>
</dbReference>
<evidence type="ECO:0000256" key="1">
    <source>
        <dbReference type="ARBA" id="ARBA00004418"/>
    </source>
</evidence>
<dbReference type="InterPro" id="IPR023765">
    <property type="entry name" value="SBP_5_CS"/>
</dbReference>
<dbReference type="PROSITE" id="PS01040">
    <property type="entry name" value="SBP_BACTERIAL_5"/>
    <property type="match status" value="1"/>
</dbReference>
<gene>
    <name evidence="6" type="ORF">C9E81_22315</name>
</gene>
<dbReference type="Gene3D" id="3.90.76.10">
    <property type="entry name" value="Dipeptide-binding Protein, Domain 1"/>
    <property type="match status" value="1"/>
</dbReference>
<reference evidence="6 7" key="1">
    <citation type="submission" date="2018-07" db="EMBL/GenBank/DDBJ databases">
        <authorList>
            <person name="Zhang Y."/>
            <person name="Wang L."/>
            <person name="Ma S."/>
        </authorList>
    </citation>
    <scope>NUCLEOTIDE SEQUENCE [LARGE SCALE GENOMIC DNA]</scope>
    <source>
        <strain evidence="6 7">4-2</strain>
    </source>
</reference>